<proteinExistence type="predicted"/>
<dbReference type="Gene3D" id="3.30.310.160">
    <property type="entry name" value="YycH protein, domain 2"/>
    <property type="match status" value="1"/>
</dbReference>
<comment type="caution">
    <text evidence="2">The sequence shown here is derived from an EMBL/GenBank/DDBJ whole genome shotgun (WGS) entry which is preliminary data.</text>
</comment>
<gene>
    <name evidence="2" type="ORF">ACFSW4_08475</name>
</gene>
<evidence type="ECO:0000313" key="2">
    <source>
        <dbReference type="EMBL" id="MFD2638896.1"/>
    </source>
</evidence>
<feature type="domain" description="Regulatory protein YycH" evidence="1">
    <location>
        <begin position="3"/>
        <end position="453"/>
    </location>
</feature>
<dbReference type="EMBL" id="JBHUMZ010000019">
    <property type="protein sequence ID" value="MFD2638896.1"/>
    <property type="molecule type" value="Genomic_DNA"/>
</dbReference>
<keyword evidence="3" id="KW-1185">Reference proteome</keyword>
<reference evidence="3" key="1">
    <citation type="journal article" date="2019" name="Int. J. Syst. Evol. Microbiol.">
        <title>The Global Catalogue of Microorganisms (GCM) 10K type strain sequencing project: providing services to taxonomists for standard genome sequencing and annotation.</title>
        <authorList>
            <consortium name="The Broad Institute Genomics Platform"/>
            <consortium name="The Broad Institute Genome Sequencing Center for Infectious Disease"/>
            <person name="Wu L."/>
            <person name="Ma J."/>
        </authorList>
    </citation>
    <scope>NUCLEOTIDE SEQUENCE [LARGE SCALE GENOMIC DNA]</scope>
    <source>
        <strain evidence="3">TISTR 1571</strain>
    </source>
</reference>
<dbReference type="Pfam" id="PF07435">
    <property type="entry name" value="YycH"/>
    <property type="match status" value="1"/>
</dbReference>
<dbReference type="CDD" id="cd15787">
    <property type="entry name" value="YycH_N"/>
    <property type="match status" value="1"/>
</dbReference>
<sequence length="454" mass="52824">MIEHIKSVFLFLLVASSLLLTYALWTYQPNFDPIEQTDYIDDSKLDGREQSIKEVISPDRIILHDYQLHKQLKSKQEENELYQEILTWQFTSGLRLANSADVIDSYWQLSESADFQYMEILYPVNIPMNLVDQIFTVNVENNRWSNLTFNKVYLQIRESQNNIRVIFTSDQKEQQNVLIGEIHSQSILERVNELMDRQEGIVQLDRYDFGSGVPIYLPSGEKTVTNFTLLPTQIDPILMRNALFRNPSVVRSTSSNPFNESNHYTDGTRALKTYRVLNNKHERMEFINPLSSDLQPLDPIEVIRRSVNLTNDHLGWTNEFNLDAIRQKPLSSVLYRMYFNGYPIYDEMNVTVMEQVWGSNELNKLKRPLFSINNIRNRETVLASGEAVYQTLQNLKNQISLESIEQIRIGYTLTASASDSSEVLTLNPEWYIKLSDSWVPISDYSEQLMNQGVE</sequence>
<protein>
    <submittedName>
        <fullName evidence="2">YycH family regulatory protein</fullName>
    </submittedName>
</protein>
<name>A0ABW5QAD1_9BACI</name>
<dbReference type="Proteomes" id="UP001597452">
    <property type="component" value="Unassembled WGS sequence"/>
</dbReference>
<organism evidence="2 3">
    <name type="scientific">Piscibacillus salipiscarius</name>
    <dbReference type="NCBI Taxonomy" id="299480"/>
    <lineage>
        <taxon>Bacteria</taxon>
        <taxon>Bacillati</taxon>
        <taxon>Bacillota</taxon>
        <taxon>Bacilli</taxon>
        <taxon>Bacillales</taxon>
        <taxon>Bacillaceae</taxon>
        <taxon>Piscibacillus</taxon>
    </lineage>
</organism>
<accession>A0ABW5QAD1</accession>
<dbReference type="InterPro" id="IPR009996">
    <property type="entry name" value="YycH"/>
</dbReference>
<dbReference type="RefSeq" id="WP_377328665.1">
    <property type="nucleotide sequence ID" value="NZ_JBHUMZ010000019.1"/>
</dbReference>
<evidence type="ECO:0000313" key="3">
    <source>
        <dbReference type="Proteomes" id="UP001597452"/>
    </source>
</evidence>
<evidence type="ECO:0000259" key="1">
    <source>
        <dbReference type="Pfam" id="PF07435"/>
    </source>
</evidence>
<dbReference type="InterPro" id="IPR042274">
    <property type="entry name" value="YycH/YycI_2"/>
</dbReference>